<feature type="domain" description="AMP-dependent synthetase/ligase" evidence="2">
    <location>
        <begin position="17"/>
        <end position="382"/>
    </location>
</feature>
<dbReference type="Pfam" id="PF13193">
    <property type="entry name" value="AMP-binding_C"/>
    <property type="match status" value="1"/>
</dbReference>
<accession>A0A5N8VZZ5</accession>
<dbReference type="InterPro" id="IPR020845">
    <property type="entry name" value="AMP-binding_CS"/>
</dbReference>
<proteinExistence type="predicted"/>
<protein>
    <submittedName>
        <fullName evidence="4">ATP-dependent acyl-CoA ligase</fullName>
    </submittedName>
</protein>
<dbReference type="InterPro" id="IPR000873">
    <property type="entry name" value="AMP-dep_synth/lig_dom"/>
</dbReference>
<keyword evidence="4" id="KW-0436">Ligase</keyword>
<evidence type="ECO:0000313" key="5">
    <source>
        <dbReference type="Proteomes" id="UP000326979"/>
    </source>
</evidence>
<organism evidence="4 5">
    <name type="scientific">Streptomyces phyllanthi</name>
    <dbReference type="NCBI Taxonomy" id="1803180"/>
    <lineage>
        <taxon>Bacteria</taxon>
        <taxon>Bacillati</taxon>
        <taxon>Actinomycetota</taxon>
        <taxon>Actinomycetes</taxon>
        <taxon>Kitasatosporales</taxon>
        <taxon>Streptomycetaceae</taxon>
        <taxon>Streptomyces</taxon>
    </lineage>
</organism>
<dbReference type="InterPro" id="IPR045851">
    <property type="entry name" value="AMP-bd_C_sf"/>
</dbReference>
<dbReference type="Proteomes" id="UP000326979">
    <property type="component" value="Unassembled WGS sequence"/>
</dbReference>
<dbReference type="AlphaFoldDB" id="A0A5N8VZZ5"/>
<sequence length="521" mass="55207">MAPARGADTVSGVLSSQASIRGDAPFLVFEREPGVVETTSWAEQEVRARRTATALANLGISAGTRFGVHLANCPEFYDIWFAAAHLGAVMVPTNPLSTAAELRYLLGHSGCRTVLTQPGLVPTVREAGADQVVDVTTDWTGDVTGRTGPPNAAPGDVLGVLYTSGTTSRPKGVQITHAAYLAVGDAVAGHVRLRPDDRFLVVLPLFHGNAQYYCSMPVLVTGASIALTPRFSAGRWPEQAAELGATLASLFAAPIRMILAKRGNGEGNSSATTDGESTADVSPAGHSLRATLFAQNVSPDQAAEFERRFRTPLVQLYGMTETVIPPTVNPLYGPRNPLSIGRPLPGTRLRIVDPDGADVAPGEPGRLLVGGEPGLTLMSGYLDDPEATAAALADGWLHTGDVVRTDADGFLYFVDRAKDMIKRSGENVACGEIERVVDRIEGVLESAAVGVPDAMLDEAIHVYVVPRPDAHVDPAEVIAHCREELAKFKVPDAVYVVPELPRTSVGKIQKHLLRHPAPQAP</sequence>
<dbReference type="PANTHER" id="PTHR43767">
    <property type="entry name" value="LONG-CHAIN-FATTY-ACID--COA LIGASE"/>
    <property type="match status" value="1"/>
</dbReference>
<evidence type="ECO:0000259" key="3">
    <source>
        <dbReference type="Pfam" id="PF13193"/>
    </source>
</evidence>
<feature type="compositionally biased region" description="Polar residues" evidence="1">
    <location>
        <begin position="267"/>
        <end position="280"/>
    </location>
</feature>
<reference evidence="4 5" key="1">
    <citation type="submission" date="2019-07" db="EMBL/GenBank/DDBJ databases">
        <title>New species of Amycolatopsis and Streptomyces.</title>
        <authorList>
            <person name="Duangmal K."/>
            <person name="Teo W.F.A."/>
            <person name="Lipun K."/>
        </authorList>
    </citation>
    <scope>NUCLEOTIDE SEQUENCE [LARGE SCALE GENOMIC DNA]</scope>
    <source>
        <strain evidence="4 5">TISTR 2346</strain>
    </source>
</reference>
<dbReference type="PROSITE" id="PS00455">
    <property type="entry name" value="AMP_BINDING"/>
    <property type="match status" value="1"/>
</dbReference>
<evidence type="ECO:0000256" key="1">
    <source>
        <dbReference type="SAM" id="MobiDB-lite"/>
    </source>
</evidence>
<dbReference type="Gene3D" id="3.40.50.12780">
    <property type="entry name" value="N-terminal domain of ligase-like"/>
    <property type="match status" value="1"/>
</dbReference>
<keyword evidence="5" id="KW-1185">Reference proteome</keyword>
<evidence type="ECO:0000259" key="2">
    <source>
        <dbReference type="Pfam" id="PF00501"/>
    </source>
</evidence>
<dbReference type="PANTHER" id="PTHR43767:SF1">
    <property type="entry name" value="NONRIBOSOMAL PEPTIDE SYNTHASE PES1 (EUROFUNG)-RELATED"/>
    <property type="match status" value="1"/>
</dbReference>
<dbReference type="EMBL" id="VJZE01000048">
    <property type="protein sequence ID" value="MPY40276.1"/>
    <property type="molecule type" value="Genomic_DNA"/>
</dbReference>
<dbReference type="SUPFAM" id="SSF56801">
    <property type="entry name" value="Acetyl-CoA synthetase-like"/>
    <property type="match status" value="1"/>
</dbReference>
<gene>
    <name evidence="4" type="ORF">FNH04_10230</name>
</gene>
<dbReference type="Pfam" id="PF00501">
    <property type="entry name" value="AMP-binding"/>
    <property type="match status" value="1"/>
</dbReference>
<dbReference type="GO" id="GO:0016878">
    <property type="term" value="F:acid-thiol ligase activity"/>
    <property type="evidence" value="ECO:0007669"/>
    <property type="project" value="UniProtKB-ARBA"/>
</dbReference>
<feature type="region of interest" description="Disordered" evidence="1">
    <location>
        <begin position="263"/>
        <end position="283"/>
    </location>
</feature>
<feature type="domain" description="AMP-binding enzyme C-terminal" evidence="3">
    <location>
        <begin position="432"/>
        <end position="507"/>
    </location>
</feature>
<name>A0A5N8VZZ5_9ACTN</name>
<evidence type="ECO:0000313" key="4">
    <source>
        <dbReference type="EMBL" id="MPY40276.1"/>
    </source>
</evidence>
<dbReference type="InterPro" id="IPR025110">
    <property type="entry name" value="AMP-bd_C"/>
</dbReference>
<comment type="caution">
    <text evidence="4">The sequence shown here is derived from an EMBL/GenBank/DDBJ whole genome shotgun (WGS) entry which is preliminary data.</text>
</comment>
<dbReference type="InterPro" id="IPR050237">
    <property type="entry name" value="ATP-dep_AMP-bd_enzyme"/>
</dbReference>
<dbReference type="Gene3D" id="3.30.300.30">
    <property type="match status" value="1"/>
</dbReference>
<dbReference type="InterPro" id="IPR042099">
    <property type="entry name" value="ANL_N_sf"/>
</dbReference>